<dbReference type="SUPFAM" id="SSF52047">
    <property type="entry name" value="RNI-like"/>
    <property type="match status" value="1"/>
</dbReference>
<evidence type="ECO:0000313" key="2">
    <source>
        <dbReference type="RefSeq" id="XP_033152257.1"/>
    </source>
</evidence>
<accession>A0A6P8J8Y2</accession>
<protein>
    <submittedName>
        <fullName evidence="2">ATP synthase subunit s, mitochondrial</fullName>
    </submittedName>
</protein>
<dbReference type="Proteomes" id="UP000515162">
    <property type="component" value="Chromosome 2R"/>
</dbReference>
<sequence length="224" mass="24818">TGIPQHSVAKQRTGSAVPPIAKMLLNKLPRITQLLARDPKDQRGIWGYVAVAFNQVDAERLSKVGANRLCAEWIIKNGGGVRFVESPSRLWKDYNSLPGENTQFCIKVVDASNSSIMKIGLEHLRDCRSIDTVIFHNCKHLENDGLEGLHHISSSLQRLQVSGCYNITDSGLAVIGELKNLRQLLIFDMIFVKNMEAVAASLKKQLPSCDIKATKMGLTLKPKE</sequence>
<dbReference type="RefSeq" id="XP_033152257.1">
    <property type="nucleotide sequence ID" value="XM_033296366.1"/>
</dbReference>
<dbReference type="FunFam" id="3.80.10.10:FF:001207">
    <property type="entry name" value="GM20089"/>
    <property type="match status" value="1"/>
</dbReference>
<gene>
    <name evidence="2" type="primary">LOC117135849</name>
</gene>
<dbReference type="InterPro" id="IPR032675">
    <property type="entry name" value="LRR_dom_sf"/>
</dbReference>
<reference evidence="2" key="1">
    <citation type="submission" date="2025-08" db="UniProtKB">
        <authorList>
            <consortium name="RefSeq"/>
        </authorList>
    </citation>
    <scope>IDENTIFICATION</scope>
    <source>
        <strain evidence="2">Mau12</strain>
        <tissue evidence="2">Whole Body</tissue>
    </source>
</reference>
<name>A0A6P8J8Y2_DROMA</name>
<proteinExistence type="predicted"/>
<keyword evidence="1" id="KW-1185">Reference proteome</keyword>
<organism evidence="1 2">
    <name type="scientific">Drosophila mauritiana</name>
    <name type="common">Fruit fly</name>
    <dbReference type="NCBI Taxonomy" id="7226"/>
    <lineage>
        <taxon>Eukaryota</taxon>
        <taxon>Metazoa</taxon>
        <taxon>Ecdysozoa</taxon>
        <taxon>Arthropoda</taxon>
        <taxon>Hexapoda</taxon>
        <taxon>Insecta</taxon>
        <taxon>Pterygota</taxon>
        <taxon>Neoptera</taxon>
        <taxon>Endopterygota</taxon>
        <taxon>Diptera</taxon>
        <taxon>Brachycera</taxon>
        <taxon>Muscomorpha</taxon>
        <taxon>Ephydroidea</taxon>
        <taxon>Drosophilidae</taxon>
        <taxon>Drosophila</taxon>
        <taxon>Sophophora</taxon>
    </lineage>
</organism>
<dbReference type="AlphaFoldDB" id="A0A6P8J8Y2"/>
<dbReference type="GeneID" id="117135849"/>
<dbReference type="Gene3D" id="3.80.10.10">
    <property type="entry name" value="Ribonuclease Inhibitor"/>
    <property type="match status" value="1"/>
</dbReference>
<feature type="non-terminal residue" evidence="2">
    <location>
        <position position="1"/>
    </location>
</feature>
<evidence type="ECO:0000313" key="1">
    <source>
        <dbReference type="Proteomes" id="UP000515162"/>
    </source>
</evidence>